<protein>
    <submittedName>
        <fullName evidence="2">Uncharacterized protein</fullName>
    </submittedName>
</protein>
<keyword evidence="1" id="KW-1133">Transmembrane helix</keyword>
<reference evidence="2 3" key="1">
    <citation type="submission" date="2020-04" db="EMBL/GenBank/DDBJ databases">
        <title>Zoogloea sp. G-4-1-14 isolated from soil.</title>
        <authorList>
            <person name="Dahal R.H."/>
        </authorList>
    </citation>
    <scope>NUCLEOTIDE SEQUENCE [LARGE SCALE GENOMIC DNA]</scope>
    <source>
        <strain evidence="2 3">G-4-1-14</strain>
    </source>
</reference>
<dbReference type="RefSeq" id="WP_169143946.1">
    <property type="nucleotide sequence ID" value="NZ_JABBGA010000001.1"/>
</dbReference>
<comment type="caution">
    <text evidence="2">The sequence shown here is derived from an EMBL/GenBank/DDBJ whole genome shotgun (WGS) entry which is preliminary data.</text>
</comment>
<organism evidence="2 3">
    <name type="scientific">Zoogloea dura</name>
    <dbReference type="NCBI Taxonomy" id="2728840"/>
    <lineage>
        <taxon>Bacteria</taxon>
        <taxon>Pseudomonadati</taxon>
        <taxon>Pseudomonadota</taxon>
        <taxon>Betaproteobacteria</taxon>
        <taxon>Rhodocyclales</taxon>
        <taxon>Zoogloeaceae</taxon>
        <taxon>Zoogloea</taxon>
    </lineage>
</organism>
<dbReference type="Proteomes" id="UP000580043">
    <property type="component" value="Unassembled WGS sequence"/>
</dbReference>
<evidence type="ECO:0000313" key="2">
    <source>
        <dbReference type="EMBL" id="NML24306.1"/>
    </source>
</evidence>
<name>A0A848FZN7_9RHOO</name>
<accession>A0A848FZN7</accession>
<feature type="transmembrane region" description="Helical" evidence="1">
    <location>
        <begin position="24"/>
        <end position="46"/>
    </location>
</feature>
<sequence length="76" mass="8544">MNPRISLERRRFNERRRQPIHKIVAERIVLPCVITFAGGVLFALHFTPAPPIDLSCQDTAAKIAEHRTVVAQGGQQ</sequence>
<keyword evidence="1" id="KW-0472">Membrane</keyword>
<keyword evidence="1" id="KW-0812">Transmembrane</keyword>
<evidence type="ECO:0000256" key="1">
    <source>
        <dbReference type="SAM" id="Phobius"/>
    </source>
</evidence>
<keyword evidence="3" id="KW-1185">Reference proteome</keyword>
<dbReference type="EMBL" id="JABBGA010000001">
    <property type="protein sequence ID" value="NML24306.1"/>
    <property type="molecule type" value="Genomic_DNA"/>
</dbReference>
<evidence type="ECO:0000313" key="3">
    <source>
        <dbReference type="Proteomes" id="UP000580043"/>
    </source>
</evidence>
<proteinExistence type="predicted"/>
<gene>
    <name evidence="2" type="ORF">HHL15_00980</name>
</gene>
<dbReference type="AlphaFoldDB" id="A0A848FZN7"/>